<proteinExistence type="predicted"/>
<gene>
    <name evidence="1" type="ORF">FC093_23145</name>
</gene>
<dbReference type="RefSeq" id="WP_137264201.1">
    <property type="nucleotide sequence ID" value="NZ_SZQL01000041.1"/>
</dbReference>
<name>A0A4U3KPI9_9BACT</name>
<keyword evidence="2" id="KW-1185">Reference proteome</keyword>
<dbReference type="SUPFAM" id="SSF53335">
    <property type="entry name" value="S-adenosyl-L-methionine-dependent methyltransferases"/>
    <property type="match status" value="1"/>
</dbReference>
<dbReference type="EMBL" id="SZQL01000041">
    <property type="protein sequence ID" value="TKK64165.1"/>
    <property type="molecule type" value="Genomic_DNA"/>
</dbReference>
<evidence type="ECO:0000313" key="2">
    <source>
        <dbReference type="Proteomes" id="UP000305848"/>
    </source>
</evidence>
<comment type="caution">
    <text evidence="1">The sequence shown here is derived from an EMBL/GenBank/DDBJ whole genome shotgun (WGS) entry which is preliminary data.</text>
</comment>
<dbReference type="Proteomes" id="UP000305848">
    <property type="component" value="Unassembled WGS sequence"/>
</dbReference>
<dbReference type="InterPro" id="IPR029063">
    <property type="entry name" value="SAM-dependent_MTases_sf"/>
</dbReference>
<evidence type="ECO:0000313" key="1">
    <source>
        <dbReference type="EMBL" id="TKK64165.1"/>
    </source>
</evidence>
<protein>
    <recommendedName>
        <fullName evidence="3">DNA adenine methylase</fullName>
    </recommendedName>
</protein>
<evidence type="ECO:0008006" key="3">
    <source>
        <dbReference type="Google" id="ProtNLM"/>
    </source>
</evidence>
<dbReference type="OrthoDB" id="7857490at2"/>
<dbReference type="AlphaFoldDB" id="A0A4U3KPI9"/>
<organism evidence="1 2">
    <name type="scientific">Ilyomonas limi</name>
    <dbReference type="NCBI Taxonomy" id="2575867"/>
    <lineage>
        <taxon>Bacteria</taxon>
        <taxon>Pseudomonadati</taxon>
        <taxon>Bacteroidota</taxon>
        <taxon>Chitinophagia</taxon>
        <taxon>Chitinophagales</taxon>
        <taxon>Chitinophagaceae</taxon>
        <taxon>Ilyomonas</taxon>
    </lineage>
</organism>
<sequence>MWSYYGSKCKIAKHYPKPKHDLIIEPFAGAAWYSVLHRKKNVLLNEKYSIIFNIWEWLVKSATSDLLLTNKDYFVGQNISGVDLHEAHKDLIGFCINRGSTAPKSIVQKWSCQVAAKPDWASTTSYQLERIANWLDEIKHWQVQFGDYRNLPDVEATWFIDPPYQFGGEHYLVNDVDYSELADWCKSRKGQVIVCENTKAKWLPFRPLIEITGQRVKTVEAIWVNEQNTA</sequence>
<accession>A0A4U3KPI9</accession>
<reference evidence="1 2" key="1">
    <citation type="submission" date="2019-05" db="EMBL/GenBank/DDBJ databases">
        <title>Panacibacter sp. strain 17mud1-8 Genome sequencing and assembly.</title>
        <authorList>
            <person name="Chhetri G."/>
        </authorList>
    </citation>
    <scope>NUCLEOTIDE SEQUENCE [LARGE SCALE GENOMIC DNA]</scope>
    <source>
        <strain evidence="1 2">17mud1-8</strain>
    </source>
</reference>